<dbReference type="InterPro" id="IPR012951">
    <property type="entry name" value="BBE"/>
</dbReference>
<dbReference type="PANTHER" id="PTHR13878:SF91">
    <property type="entry name" value="FAD BINDING DOMAIN PROTEIN (AFU_ORTHOLOGUE AFUA_6G12070)-RELATED"/>
    <property type="match status" value="1"/>
</dbReference>
<organism evidence="5 6">
    <name type="scientific">Multifurca ochricompacta</name>
    <dbReference type="NCBI Taxonomy" id="376703"/>
    <lineage>
        <taxon>Eukaryota</taxon>
        <taxon>Fungi</taxon>
        <taxon>Dikarya</taxon>
        <taxon>Basidiomycota</taxon>
        <taxon>Agaricomycotina</taxon>
        <taxon>Agaricomycetes</taxon>
        <taxon>Russulales</taxon>
        <taxon>Russulaceae</taxon>
        <taxon>Multifurca</taxon>
    </lineage>
</organism>
<dbReference type="InterPro" id="IPR050432">
    <property type="entry name" value="FAD-linked_Oxidoreductases_BP"/>
</dbReference>
<dbReference type="GO" id="GO:0016491">
    <property type="term" value="F:oxidoreductase activity"/>
    <property type="evidence" value="ECO:0007669"/>
    <property type="project" value="UniProtKB-KW"/>
</dbReference>
<dbReference type="InterPro" id="IPR036318">
    <property type="entry name" value="FAD-bd_PCMH-like_sf"/>
</dbReference>
<reference evidence="5" key="1">
    <citation type="journal article" date="2022" name="New Phytol.">
        <title>Evolutionary transition to the ectomycorrhizal habit in the genomes of a hyperdiverse lineage of mushroom-forming fungi.</title>
        <authorList>
            <person name="Looney B."/>
            <person name="Miyauchi S."/>
            <person name="Morin E."/>
            <person name="Drula E."/>
            <person name="Courty P.E."/>
            <person name="Kohler A."/>
            <person name="Kuo A."/>
            <person name="LaButti K."/>
            <person name="Pangilinan J."/>
            <person name="Lipzen A."/>
            <person name="Riley R."/>
            <person name="Andreopoulos W."/>
            <person name="He G."/>
            <person name="Johnson J."/>
            <person name="Nolan M."/>
            <person name="Tritt A."/>
            <person name="Barry K.W."/>
            <person name="Grigoriev I.V."/>
            <person name="Nagy L.G."/>
            <person name="Hibbett D."/>
            <person name="Henrissat B."/>
            <person name="Matheny P.B."/>
            <person name="Labbe J."/>
            <person name="Martin F.M."/>
        </authorList>
    </citation>
    <scope>NUCLEOTIDE SEQUENCE</scope>
    <source>
        <strain evidence="5">BPL690</strain>
    </source>
</reference>
<gene>
    <name evidence="5" type="ORF">B0F90DRAFT_1670132</name>
</gene>
<protein>
    <submittedName>
        <fullName evidence="5">FAD binding domain-containing protein</fullName>
    </submittedName>
</protein>
<dbReference type="InterPro" id="IPR006094">
    <property type="entry name" value="Oxid_FAD_bind_N"/>
</dbReference>
<evidence type="ECO:0000313" key="6">
    <source>
        <dbReference type="Proteomes" id="UP001203297"/>
    </source>
</evidence>
<comment type="similarity">
    <text evidence="1">Belongs to the oxygen-dependent FAD-linked oxidoreductase family.</text>
</comment>
<name>A0AAD4QKY8_9AGAM</name>
<dbReference type="SUPFAM" id="SSF56176">
    <property type="entry name" value="FAD-binding/transporter-associated domain-like"/>
    <property type="match status" value="1"/>
</dbReference>
<dbReference type="Gene3D" id="3.30.465.10">
    <property type="match status" value="2"/>
</dbReference>
<dbReference type="PROSITE" id="PS51387">
    <property type="entry name" value="FAD_PCMH"/>
    <property type="match status" value="1"/>
</dbReference>
<evidence type="ECO:0000256" key="2">
    <source>
        <dbReference type="ARBA" id="ARBA00023002"/>
    </source>
</evidence>
<dbReference type="Proteomes" id="UP001203297">
    <property type="component" value="Unassembled WGS sequence"/>
</dbReference>
<dbReference type="InterPro" id="IPR016166">
    <property type="entry name" value="FAD-bd_PCMH"/>
</dbReference>
<evidence type="ECO:0000256" key="1">
    <source>
        <dbReference type="ARBA" id="ARBA00005466"/>
    </source>
</evidence>
<dbReference type="Pfam" id="PF01565">
    <property type="entry name" value="FAD_binding_4"/>
    <property type="match status" value="1"/>
</dbReference>
<feature type="chain" id="PRO_5042225763" evidence="3">
    <location>
        <begin position="18"/>
        <end position="580"/>
    </location>
</feature>
<keyword evidence="2" id="KW-0560">Oxidoreductase</keyword>
<evidence type="ECO:0000256" key="3">
    <source>
        <dbReference type="SAM" id="SignalP"/>
    </source>
</evidence>
<dbReference type="InterPro" id="IPR016169">
    <property type="entry name" value="FAD-bd_PCMH_sub2"/>
</dbReference>
<accession>A0AAD4QKY8</accession>
<keyword evidence="6" id="KW-1185">Reference proteome</keyword>
<evidence type="ECO:0000313" key="5">
    <source>
        <dbReference type="EMBL" id="KAI0295390.1"/>
    </source>
</evidence>
<comment type="caution">
    <text evidence="5">The sequence shown here is derived from an EMBL/GenBank/DDBJ whole genome shotgun (WGS) entry which is preliminary data.</text>
</comment>
<feature type="domain" description="FAD-binding PCMH-type" evidence="4">
    <location>
        <begin position="114"/>
        <end position="296"/>
    </location>
</feature>
<evidence type="ECO:0000259" key="4">
    <source>
        <dbReference type="PROSITE" id="PS51387"/>
    </source>
</evidence>
<dbReference type="EMBL" id="WTXG01000059">
    <property type="protein sequence ID" value="KAI0295390.1"/>
    <property type="molecule type" value="Genomic_DNA"/>
</dbReference>
<keyword evidence="3" id="KW-0732">Signal</keyword>
<dbReference type="AlphaFoldDB" id="A0AAD4QKY8"/>
<dbReference type="GO" id="GO:0071949">
    <property type="term" value="F:FAD binding"/>
    <property type="evidence" value="ECO:0007669"/>
    <property type="project" value="InterPro"/>
</dbReference>
<dbReference type="Pfam" id="PF08031">
    <property type="entry name" value="BBE"/>
    <property type="match status" value="1"/>
</dbReference>
<sequence length="580" mass="62014">MLSSLLVLGSLTAGASAANRCLSGSSCFPSQAVLSAFNASICGKLHVERPVGASCYPTDPAYDPNACNTVTQNWHNDQWREDLYAGYQQVMWETCTSSDACLVPLTSNSSTCGQGRIPTFSVNATSSADVVNYVKFATKYNLWVVIKNTGHDYAGRSSGKGAFGLWTHSIKGISRNKNFVPAGGHSAPQDSVTVGAGVQWSEVYQFADDNQILIVGGDSPNVGAAGGYFQGAGHSVVSQAYGLAADNLLQATIVTADGVERTINEYQNSDLFWAIRGGGPGTWGVITSVTYKAYPGVPCAWVSISSASQSVDDNFALVEKFIEQAPIWADLGGGAFLKIWPQTVGALAILPNATSAQAKQGFATVEAALPPGSNITYFDAPSFQAFFKATFDVSNEPSGYNFALSSRLIPRSYLTSNVSGLANALRQGQTFLGDSAATQPIQILADTPAPKFQRNATSMNPTWYNSLWLAIYSTKWEDSATVQEQQQLINGIHEAAQVLRDFSPNSGAYINEADVYEPNHEASFWGTTNAARLHAIKRKYDPQNVFQVWQGIGWDGARIPSSSAMLSSTLEVPPSLTKTA</sequence>
<proteinExistence type="inferred from homology"/>
<feature type="signal peptide" evidence="3">
    <location>
        <begin position="1"/>
        <end position="17"/>
    </location>
</feature>
<dbReference type="PANTHER" id="PTHR13878">
    <property type="entry name" value="GULONOLACTONE OXIDASE"/>
    <property type="match status" value="1"/>
</dbReference>